<proteinExistence type="predicted"/>
<organism evidence="1">
    <name type="scientific">Medioppia subpectinata</name>
    <dbReference type="NCBI Taxonomy" id="1979941"/>
    <lineage>
        <taxon>Eukaryota</taxon>
        <taxon>Metazoa</taxon>
        <taxon>Ecdysozoa</taxon>
        <taxon>Arthropoda</taxon>
        <taxon>Chelicerata</taxon>
        <taxon>Arachnida</taxon>
        <taxon>Acari</taxon>
        <taxon>Acariformes</taxon>
        <taxon>Sarcoptiformes</taxon>
        <taxon>Oribatida</taxon>
        <taxon>Brachypylina</taxon>
        <taxon>Oppioidea</taxon>
        <taxon>Oppiidae</taxon>
        <taxon>Medioppia</taxon>
    </lineage>
</organism>
<feature type="non-terminal residue" evidence="1">
    <location>
        <position position="91"/>
    </location>
</feature>
<dbReference type="AlphaFoldDB" id="A0A7R9LQB6"/>
<name>A0A7R9LQB6_9ACAR</name>
<sequence length="91" mass="10451">KSKFSLQSRLTELRVALKNSYDQNQKLRQQLNASQIVVTQESTFNEELVTKLLDQSVDTTNEAKPLVNLQACVDSLKQEMELLQKQIQDNN</sequence>
<dbReference type="EMBL" id="CAJPIZ010031885">
    <property type="protein sequence ID" value="CAG2120174.1"/>
    <property type="molecule type" value="Genomic_DNA"/>
</dbReference>
<evidence type="ECO:0000313" key="1">
    <source>
        <dbReference type="EMBL" id="CAD7644605.1"/>
    </source>
</evidence>
<evidence type="ECO:0000313" key="2">
    <source>
        <dbReference type="Proteomes" id="UP000759131"/>
    </source>
</evidence>
<dbReference type="Proteomes" id="UP000759131">
    <property type="component" value="Unassembled WGS sequence"/>
</dbReference>
<dbReference type="OrthoDB" id="2286360at2759"/>
<dbReference type="EMBL" id="OC886460">
    <property type="protein sequence ID" value="CAD7644605.1"/>
    <property type="molecule type" value="Genomic_DNA"/>
</dbReference>
<accession>A0A7R9LQB6</accession>
<keyword evidence="2" id="KW-1185">Reference proteome</keyword>
<reference evidence="1" key="1">
    <citation type="submission" date="2020-11" db="EMBL/GenBank/DDBJ databases">
        <authorList>
            <person name="Tran Van P."/>
        </authorList>
    </citation>
    <scope>NUCLEOTIDE SEQUENCE</scope>
</reference>
<gene>
    <name evidence="1" type="ORF">OSB1V03_LOCUS20121</name>
</gene>
<protein>
    <submittedName>
        <fullName evidence="1">Uncharacterized protein</fullName>
    </submittedName>
</protein>